<gene>
    <name evidence="4" type="ORF">L0P79_00750</name>
</gene>
<dbReference type="Gene3D" id="1.10.357.10">
    <property type="entry name" value="Tetracycline Repressor, domain 2"/>
    <property type="match status" value="1"/>
</dbReference>
<name>A0ABS9M499_9FIRM</name>
<dbReference type="EMBL" id="JAKNJB010000001">
    <property type="protein sequence ID" value="MCG4525605.1"/>
    <property type="molecule type" value="Genomic_DNA"/>
</dbReference>
<evidence type="ECO:0000256" key="1">
    <source>
        <dbReference type="ARBA" id="ARBA00023125"/>
    </source>
</evidence>
<accession>A0ABS9M499</accession>
<feature type="DNA-binding region" description="H-T-H motif" evidence="2">
    <location>
        <begin position="35"/>
        <end position="54"/>
    </location>
</feature>
<protein>
    <submittedName>
        <fullName evidence="4">TetR/AcrR family transcriptional regulator</fullName>
    </submittedName>
</protein>
<dbReference type="InterPro" id="IPR050624">
    <property type="entry name" value="HTH-type_Tx_Regulator"/>
</dbReference>
<evidence type="ECO:0000313" key="5">
    <source>
        <dbReference type="Proteomes" id="UP001200313"/>
    </source>
</evidence>
<keyword evidence="1 2" id="KW-0238">DNA-binding</keyword>
<dbReference type="RefSeq" id="WP_087286370.1">
    <property type="nucleotide sequence ID" value="NZ_JAKNJB010000001.1"/>
</dbReference>
<dbReference type="Pfam" id="PF00440">
    <property type="entry name" value="TetR_N"/>
    <property type="match status" value="1"/>
</dbReference>
<dbReference type="Proteomes" id="UP001200313">
    <property type="component" value="Unassembled WGS sequence"/>
</dbReference>
<dbReference type="PANTHER" id="PTHR43479">
    <property type="entry name" value="ACREF/ENVCD OPERON REPRESSOR-RELATED"/>
    <property type="match status" value="1"/>
</dbReference>
<organism evidence="4 5">
    <name type="scientific">Intestinimonas massiliensis</name>
    <name type="common">ex Afouda et al. 2020</name>
    <dbReference type="NCBI Taxonomy" id="1673721"/>
    <lineage>
        <taxon>Bacteria</taxon>
        <taxon>Bacillati</taxon>
        <taxon>Bacillota</taxon>
        <taxon>Clostridia</taxon>
        <taxon>Eubacteriales</taxon>
        <taxon>Intestinimonas</taxon>
    </lineage>
</organism>
<evidence type="ECO:0000313" key="4">
    <source>
        <dbReference type="EMBL" id="MCG4525605.1"/>
    </source>
</evidence>
<sequence>MSPRIFSTTQREELRIKMLDAGFELIKQHGMTHASVEKITQAAGLGKSTFYNFFSSKEEFVTDIMEYQRDRVKRHFEQILNGREKMTAAEGKEYLKLIVFSRNSIYQYLTAEDMEKLKQASSPECTSPDDRLYDQREAEIMHGLFDHMEGVRPDLDLHVVANLIKIMAMAKVNRDALHADALDRTLDHIYGLLYSLIFEEGA</sequence>
<feature type="domain" description="HTH tetR-type" evidence="3">
    <location>
        <begin position="12"/>
        <end position="72"/>
    </location>
</feature>
<dbReference type="PROSITE" id="PS50977">
    <property type="entry name" value="HTH_TETR_2"/>
    <property type="match status" value="1"/>
</dbReference>
<evidence type="ECO:0000256" key="2">
    <source>
        <dbReference type="PROSITE-ProRule" id="PRU00335"/>
    </source>
</evidence>
<dbReference type="InterPro" id="IPR001647">
    <property type="entry name" value="HTH_TetR"/>
</dbReference>
<comment type="caution">
    <text evidence="4">The sequence shown here is derived from an EMBL/GenBank/DDBJ whole genome shotgun (WGS) entry which is preliminary data.</text>
</comment>
<reference evidence="4 5" key="1">
    <citation type="submission" date="2022-01" db="EMBL/GenBank/DDBJ databases">
        <title>Collection of gut derived symbiotic bacterial strains cultured from healthy donors.</title>
        <authorList>
            <person name="Lin H."/>
            <person name="Kohout C."/>
            <person name="Waligurski E."/>
            <person name="Pamer E.G."/>
        </authorList>
    </citation>
    <scope>NUCLEOTIDE SEQUENCE [LARGE SCALE GENOMIC DNA]</scope>
    <source>
        <strain evidence="4 5">DFI.3.7</strain>
    </source>
</reference>
<proteinExistence type="predicted"/>
<evidence type="ECO:0000259" key="3">
    <source>
        <dbReference type="PROSITE" id="PS50977"/>
    </source>
</evidence>
<dbReference type="SUPFAM" id="SSF46689">
    <property type="entry name" value="Homeodomain-like"/>
    <property type="match status" value="1"/>
</dbReference>
<keyword evidence="5" id="KW-1185">Reference proteome</keyword>
<dbReference type="PANTHER" id="PTHR43479:SF11">
    <property type="entry name" value="ACREF_ENVCD OPERON REPRESSOR-RELATED"/>
    <property type="match status" value="1"/>
</dbReference>
<dbReference type="InterPro" id="IPR009057">
    <property type="entry name" value="Homeodomain-like_sf"/>
</dbReference>
<dbReference type="PRINTS" id="PR00455">
    <property type="entry name" value="HTHTETR"/>
</dbReference>